<dbReference type="EMBL" id="NHRY01000271">
    <property type="protein sequence ID" value="PPQ26278.1"/>
    <property type="molecule type" value="Genomic_DNA"/>
</dbReference>
<accession>A0A2S6MVA7</accession>
<evidence type="ECO:0008006" key="3">
    <source>
        <dbReference type="Google" id="ProtNLM"/>
    </source>
</evidence>
<gene>
    <name evidence="1" type="ORF">CCS01_30440</name>
</gene>
<dbReference type="RefSeq" id="WP_104522828.1">
    <property type="nucleotide sequence ID" value="NZ_NHRY01000271.1"/>
</dbReference>
<proteinExistence type="predicted"/>
<dbReference type="AlphaFoldDB" id="A0A2S6MVA7"/>
<comment type="caution">
    <text evidence="1">The sequence shown here is derived from an EMBL/GenBank/DDBJ whole genome shotgun (WGS) entry which is preliminary data.</text>
</comment>
<keyword evidence="2" id="KW-1185">Reference proteome</keyword>
<sequence>MYIARFSYDLLPSNRQRGIEFIRREVKAAREKGLAAKLLVPVTRAQGGHALQFELELKSLDQLDQFRQSGVGSNEGTGQWMHAFSEVLLAPPAVEILRIDDGA</sequence>
<name>A0A2S6MVA7_RHOGL</name>
<dbReference type="OrthoDB" id="7271990at2"/>
<reference evidence="1 2" key="1">
    <citation type="journal article" date="2018" name="Arch. Microbiol.">
        <title>New insights into the metabolic potential of the phototrophic purple bacterium Rhodopila globiformis DSM 161(T) from its draft genome sequence and evidence for a vanadium-dependent nitrogenase.</title>
        <authorList>
            <person name="Imhoff J.F."/>
            <person name="Rahn T."/>
            <person name="Kunzel S."/>
            <person name="Neulinger S.C."/>
        </authorList>
    </citation>
    <scope>NUCLEOTIDE SEQUENCE [LARGE SCALE GENOMIC DNA]</scope>
    <source>
        <strain evidence="1 2">DSM 161</strain>
    </source>
</reference>
<protein>
    <recommendedName>
        <fullName evidence="3">NIPSNAP domain-containing protein</fullName>
    </recommendedName>
</protein>
<evidence type="ECO:0000313" key="1">
    <source>
        <dbReference type="EMBL" id="PPQ26278.1"/>
    </source>
</evidence>
<evidence type="ECO:0000313" key="2">
    <source>
        <dbReference type="Proteomes" id="UP000239724"/>
    </source>
</evidence>
<organism evidence="1 2">
    <name type="scientific">Rhodopila globiformis</name>
    <name type="common">Rhodopseudomonas globiformis</name>
    <dbReference type="NCBI Taxonomy" id="1071"/>
    <lineage>
        <taxon>Bacteria</taxon>
        <taxon>Pseudomonadati</taxon>
        <taxon>Pseudomonadota</taxon>
        <taxon>Alphaproteobacteria</taxon>
        <taxon>Acetobacterales</taxon>
        <taxon>Acetobacteraceae</taxon>
        <taxon>Rhodopila</taxon>
    </lineage>
</organism>
<dbReference type="Proteomes" id="UP000239724">
    <property type="component" value="Unassembled WGS sequence"/>
</dbReference>